<feature type="transmembrane region" description="Helical" evidence="1">
    <location>
        <begin position="570"/>
        <end position="589"/>
    </location>
</feature>
<dbReference type="Gene3D" id="3.30.70.1430">
    <property type="entry name" value="Multidrug efflux transporter AcrB pore domain"/>
    <property type="match status" value="1"/>
</dbReference>
<evidence type="ECO:0000256" key="1">
    <source>
        <dbReference type="SAM" id="Phobius"/>
    </source>
</evidence>
<dbReference type="Pfam" id="PF00873">
    <property type="entry name" value="ACR_tran"/>
    <property type="match status" value="1"/>
</dbReference>
<keyword evidence="1" id="KW-0812">Transmembrane</keyword>
<protein>
    <submittedName>
        <fullName evidence="2">Efflux RND transporter permease subunit</fullName>
    </submittedName>
</protein>
<feature type="transmembrane region" description="Helical" evidence="1">
    <location>
        <begin position="27"/>
        <end position="49"/>
    </location>
</feature>
<feature type="transmembrane region" description="Helical" evidence="1">
    <location>
        <begin position="627"/>
        <end position="646"/>
    </location>
</feature>
<dbReference type="PANTHER" id="PTHR32063">
    <property type="match status" value="1"/>
</dbReference>
<gene>
    <name evidence="2" type="ORF">EYH37_01255</name>
</gene>
<dbReference type="SUPFAM" id="SSF82866">
    <property type="entry name" value="Multidrug efflux transporter AcrB transmembrane domain"/>
    <property type="match status" value="2"/>
</dbReference>
<reference evidence="2" key="1">
    <citation type="journal article" date="2020" name="ISME J.">
        <title>Gammaproteobacteria mediating utilization of methyl-, sulfur- and petroleum organic compounds in deep ocean hydrothermal plumes.</title>
        <authorList>
            <person name="Zhou Z."/>
            <person name="Liu Y."/>
            <person name="Pan J."/>
            <person name="Cron B.R."/>
            <person name="Toner B.M."/>
            <person name="Anantharaman K."/>
            <person name="Breier J.A."/>
            <person name="Dick G.J."/>
            <person name="Li M."/>
        </authorList>
    </citation>
    <scope>NUCLEOTIDE SEQUENCE</scope>
    <source>
        <strain evidence="2">SZUA-1501</strain>
    </source>
</reference>
<proteinExistence type="predicted"/>
<sequence>MPRLKKEFPEIEVTVADSMKNITQTSFFNMLEVLRDSVVFTLIVMFVFLANFRLTLGVILSIPFVYIASVGIMKIFGIEFNIVSETGLILALAMLADDAVVILENIERHITELKESLSEAVINGTKEVMFAVAGGSLAITAVLLPLLFVGGYAGKVFYFLVSTLIIAIWVSWFVSVTFLPLFAYWIFRKGEAKPLRIDRLVEKYIFPITVYPFRNLYVALVENFVRNPKLFPLYMAAILSLFILSAKVVIPILGKDTMPPMDTGVLTGQIWLDADYSYHKVREIAKEIVNILEEEKKKGLERYYLAFGTEPGVITLGGGGNIQTARVVITYVDRFHRKESIWDIEHRLMEKIGSIEGVKQISIAAQGSTPLSSIKGVVDTVIVGDMFEELYPYAEKLYYAYRNIKGASSVTIGWAPDNLEVRFIPNFEEMNRYGITLVELANQLATLINGKVSSSFVVPNETPLAVKVQLTKDDRKNLENLKSVVIKTKKGLVPLQQLGRLVVVSTMPLITRENLKYSISVILQKDTAPSSLIIEQAHKINAEMKKELPPSVDIVDKGEIGTMKEALTKMAISFLVGALFAYAVLVVAFESLSAPFAIILSIPLAAVGSMWFLLFGGQHRCAPAMMGLILVSGIIIRNAILLIDFAEEYLRKVGDLKEAVVEAVKVRTRPVLMTAFATIAGLMPIAMQKAVGLERLAPLAWVAIGGLLVGTFLTLVYVPIFYYAIYKIRERLGFGV</sequence>
<feature type="transmembrane region" description="Helical" evidence="1">
    <location>
        <begin position="156"/>
        <end position="183"/>
    </location>
</feature>
<feature type="transmembrane region" description="Helical" evidence="1">
    <location>
        <begin position="231"/>
        <end position="253"/>
    </location>
</feature>
<feature type="transmembrane region" description="Helical" evidence="1">
    <location>
        <begin position="666"/>
        <end position="687"/>
    </location>
</feature>
<dbReference type="SUPFAM" id="SSF82693">
    <property type="entry name" value="Multidrug efflux transporter AcrB pore domain, PN1, PN2, PC1 and PC2 subdomains"/>
    <property type="match status" value="1"/>
</dbReference>
<dbReference type="EMBL" id="DQVE01000013">
    <property type="protein sequence ID" value="HIP97983.1"/>
    <property type="molecule type" value="Genomic_DNA"/>
</dbReference>
<dbReference type="SUPFAM" id="SSF82714">
    <property type="entry name" value="Multidrug efflux transporter AcrB TolC docking domain, DN and DC subdomains"/>
    <property type="match status" value="1"/>
</dbReference>
<feature type="transmembrane region" description="Helical" evidence="1">
    <location>
        <begin position="595"/>
        <end position="615"/>
    </location>
</feature>
<organism evidence="2 3">
    <name type="scientific">Aquifex aeolicus</name>
    <dbReference type="NCBI Taxonomy" id="63363"/>
    <lineage>
        <taxon>Bacteria</taxon>
        <taxon>Pseudomonadati</taxon>
        <taxon>Aquificota</taxon>
        <taxon>Aquificia</taxon>
        <taxon>Aquificales</taxon>
        <taxon>Aquificaceae</taxon>
        <taxon>Aquifex</taxon>
    </lineage>
</organism>
<feature type="transmembrane region" description="Helical" evidence="1">
    <location>
        <begin position="699"/>
        <end position="725"/>
    </location>
</feature>
<dbReference type="Proteomes" id="UP000606463">
    <property type="component" value="Unassembled WGS sequence"/>
</dbReference>
<feature type="transmembrane region" description="Helical" evidence="1">
    <location>
        <begin position="56"/>
        <end position="76"/>
    </location>
</feature>
<keyword evidence="1" id="KW-1133">Transmembrane helix</keyword>
<dbReference type="AlphaFoldDB" id="A0A9D0YNH3"/>
<dbReference type="Gene3D" id="3.30.2090.10">
    <property type="entry name" value="Multidrug efflux transporter AcrB TolC docking domain, DN and DC subdomains"/>
    <property type="match status" value="1"/>
</dbReference>
<dbReference type="PANTHER" id="PTHR32063:SF0">
    <property type="entry name" value="SWARMING MOTILITY PROTEIN SWRC"/>
    <property type="match status" value="1"/>
</dbReference>
<keyword evidence="1" id="KW-0472">Membrane</keyword>
<dbReference type="InterPro" id="IPR001036">
    <property type="entry name" value="Acrflvin-R"/>
</dbReference>
<dbReference type="GO" id="GO:0005886">
    <property type="term" value="C:plasma membrane"/>
    <property type="evidence" value="ECO:0007669"/>
    <property type="project" value="TreeGrafter"/>
</dbReference>
<dbReference type="PRINTS" id="PR00702">
    <property type="entry name" value="ACRIFLAVINRP"/>
</dbReference>
<accession>A0A9D0YNH3</accession>
<evidence type="ECO:0000313" key="2">
    <source>
        <dbReference type="EMBL" id="HIP97983.1"/>
    </source>
</evidence>
<feature type="transmembrane region" description="Helical" evidence="1">
    <location>
        <begin position="128"/>
        <end position="150"/>
    </location>
</feature>
<dbReference type="Gene3D" id="3.30.70.1320">
    <property type="entry name" value="Multidrug efflux transporter AcrB pore domain like"/>
    <property type="match status" value="1"/>
</dbReference>
<dbReference type="GO" id="GO:0042910">
    <property type="term" value="F:xenobiotic transmembrane transporter activity"/>
    <property type="evidence" value="ECO:0007669"/>
    <property type="project" value="TreeGrafter"/>
</dbReference>
<name>A0A9D0YNH3_AQUAO</name>
<dbReference type="InterPro" id="IPR027463">
    <property type="entry name" value="AcrB_DN_DC_subdom"/>
</dbReference>
<evidence type="ECO:0000313" key="3">
    <source>
        <dbReference type="Proteomes" id="UP000606463"/>
    </source>
</evidence>
<comment type="caution">
    <text evidence="2">The sequence shown here is derived from an EMBL/GenBank/DDBJ whole genome shotgun (WGS) entry which is preliminary data.</text>
</comment>
<dbReference type="Gene3D" id="3.30.70.1440">
    <property type="entry name" value="Multidrug efflux transporter AcrB pore domain"/>
    <property type="match status" value="1"/>
</dbReference>
<dbReference type="Gene3D" id="1.20.1640.10">
    <property type="entry name" value="Multidrug efflux transporter AcrB transmembrane domain"/>
    <property type="match status" value="2"/>
</dbReference>